<dbReference type="PANTHER" id="PTHR10209">
    <property type="entry name" value="OXIDOREDUCTASE, 2OG-FE II OXYGENASE FAMILY PROTEIN"/>
    <property type="match status" value="1"/>
</dbReference>
<evidence type="ECO:0000259" key="6">
    <source>
        <dbReference type="PROSITE" id="PS51471"/>
    </source>
</evidence>
<dbReference type="RefSeq" id="XP_010475401.1">
    <property type="nucleotide sequence ID" value="XM_010477099.2"/>
</dbReference>
<dbReference type="SUPFAM" id="SSF51197">
    <property type="entry name" value="Clavaminate synthase-like"/>
    <property type="match status" value="1"/>
</dbReference>
<dbReference type="PANTHER" id="PTHR10209:SF876">
    <property type="entry name" value="1-AMINOCYCLOPROPANE-1-CARBOXYLATE OXIDASE HOMOLOG 2"/>
    <property type="match status" value="1"/>
</dbReference>
<evidence type="ECO:0000313" key="7">
    <source>
        <dbReference type="Proteomes" id="UP000694864"/>
    </source>
</evidence>
<keyword evidence="7" id="KW-1185">Reference proteome</keyword>
<keyword evidence="2 5" id="KW-0479">Metal-binding</keyword>
<feature type="domain" description="Fe2OG dioxygenase" evidence="6">
    <location>
        <begin position="225"/>
        <end position="326"/>
    </location>
</feature>
<dbReference type="GeneID" id="104754819"/>
<evidence type="ECO:0000313" key="8">
    <source>
        <dbReference type="RefSeq" id="XP_010475401.1"/>
    </source>
</evidence>
<reference evidence="8" key="2">
    <citation type="submission" date="2025-08" db="UniProtKB">
        <authorList>
            <consortium name="RefSeq"/>
        </authorList>
    </citation>
    <scope>IDENTIFICATION</scope>
    <source>
        <tissue evidence="8">Leaf</tissue>
    </source>
</reference>
<accession>A0ABM0WS67</accession>
<dbReference type="InterPro" id="IPR044861">
    <property type="entry name" value="IPNS-like_FE2OG_OXY"/>
</dbReference>
<evidence type="ECO:0000256" key="3">
    <source>
        <dbReference type="ARBA" id="ARBA00023002"/>
    </source>
</evidence>
<protein>
    <submittedName>
        <fullName evidence="8">LOW QUALITY PROTEIN: 1-aminocyclopropane-1-carboxylate oxidase homolog 2-like</fullName>
    </submittedName>
</protein>
<evidence type="ECO:0000256" key="5">
    <source>
        <dbReference type="RuleBase" id="RU003682"/>
    </source>
</evidence>
<dbReference type="Proteomes" id="UP000694864">
    <property type="component" value="Chromosome 17"/>
</dbReference>
<reference evidence="7" key="1">
    <citation type="journal article" date="2014" name="Nat. Commun.">
        <title>The emerging biofuel crop Camelina sativa retains a highly undifferentiated hexaploid genome structure.</title>
        <authorList>
            <person name="Kagale S."/>
            <person name="Koh C."/>
            <person name="Nixon J."/>
            <person name="Bollina V."/>
            <person name="Clarke W.E."/>
            <person name="Tuteja R."/>
            <person name="Spillane C."/>
            <person name="Robinson S.J."/>
            <person name="Links M.G."/>
            <person name="Clarke C."/>
            <person name="Higgins E.E."/>
            <person name="Huebert T."/>
            <person name="Sharpe A.G."/>
            <person name="Parkin I.A."/>
        </authorList>
    </citation>
    <scope>NUCLEOTIDE SEQUENCE [LARGE SCALE GENOMIC DNA]</scope>
    <source>
        <strain evidence="7">cv. DH55</strain>
    </source>
</reference>
<dbReference type="InterPro" id="IPR027443">
    <property type="entry name" value="IPNS-like_sf"/>
</dbReference>
<dbReference type="PROSITE" id="PS51471">
    <property type="entry name" value="FE2OG_OXY"/>
    <property type="match status" value="1"/>
</dbReference>
<organism evidence="7 8">
    <name type="scientific">Camelina sativa</name>
    <name type="common">False flax</name>
    <name type="synonym">Myagrum sativum</name>
    <dbReference type="NCBI Taxonomy" id="90675"/>
    <lineage>
        <taxon>Eukaryota</taxon>
        <taxon>Viridiplantae</taxon>
        <taxon>Streptophyta</taxon>
        <taxon>Embryophyta</taxon>
        <taxon>Tracheophyta</taxon>
        <taxon>Spermatophyta</taxon>
        <taxon>Magnoliopsida</taxon>
        <taxon>eudicotyledons</taxon>
        <taxon>Gunneridae</taxon>
        <taxon>Pentapetalae</taxon>
        <taxon>rosids</taxon>
        <taxon>malvids</taxon>
        <taxon>Brassicales</taxon>
        <taxon>Brassicaceae</taxon>
        <taxon>Camelineae</taxon>
        <taxon>Camelina</taxon>
    </lineage>
</organism>
<proteinExistence type="inferred from homology"/>
<evidence type="ECO:0000256" key="2">
    <source>
        <dbReference type="ARBA" id="ARBA00022723"/>
    </source>
</evidence>
<dbReference type="Pfam" id="PF03171">
    <property type="entry name" value="2OG-FeII_Oxy"/>
    <property type="match status" value="1"/>
</dbReference>
<sequence>MRNKKTIMETAKIASSFDRASELKAFDETKTGVKGLVDAGISKIPRIFHHSSVVELANPKPIPSELLHLKTIPTIDLGGRVFEDAVKRKKAIEGIKEAAAKWGFFQVINHGVSLHLLEEMKDGVRNFHEQPPEARKELYTRDYSKKFMYTSNFDLYRAPSANWRDSCYCYMAPYPPKPQDIPEICRDVMLEYSKQVMILGEFLFELLSEALGLNHNHLKDMDCLKGLRMLCHYYPPCPEPDLTFGTSQHSDSSFLTVLLQDQIGGLQVRREGYWFDVPHVPGALVINIGDLLQLITNDKFISLEHRVLANRATRARVSVACFFTTYVQVLPNPRSYGPIKELVSDENPPKYRETIVRDYATYVNAKGLDGTSALLHLKI</sequence>
<evidence type="ECO:0000256" key="4">
    <source>
        <dbReference type="ARBA" id="ARBA00023004"/>
    </source>
</evidence>
<dbReference type="InterPro" id="IPR026992">
    <property type="entry name" value="DIOX_N"/>
</dbReference>
<dbReference type="Pfam" id="PF14226">
    <property type="entry name" value="DIOX_N"/>
    <property type="match status" value="1"/>
</dbReference>
<keyword evidence="3 5" id="KW-0560">Oxidoreductase</keyword>
<dbReference type="InterPro" id="IPR005123">
    <property type="entry name" value="Oxoglu/Fe-dep_dioxygenase_dom"/>
</dbReference>
<keyword evidence="4 5" id="KW-0408">Iron</keyword>
<dbReference type="Gene3D" id="2.60.120.330">
    <property type="entry name" value="B-lactam Antibiotic, Isopenicillin N Synthase, Chain"/>
    <property type="match status" value="1"/>
</dbReference>
<comment type="similarity">
    <text evidence="1 5">Belongs to the iron/ascorbate-dependent oxidoreductase family.</text>
</comment>
<gene>
    <name evidence="8" type="primary">LOC104754819</name>
</gene>
<name>A0ABM0WS67_CAMSA</name>
<evidence type="ECO:0000256" key="1">
    <source>
        <dbReference type="ARBA" id="ARBA00008056"/>
    </source>
</evidence>